<dbReference type="InterPro" id="IPR044198">
    <property type="entry name" value="DEK"/>
</dbReference>
<gene>
    <name evidence="2" type="ORF">WJX81_003192</name>
</gene>
<comment type="caution">
    <text evidence="2">The sequence shown here is derived from an EMBL/GenBank/DDBJ whole genome shotgun (WGS) entry which is preliminary data.</text>
</comment>
<reference evidence="2 3" key="1">
    <citation type="journal article" date="2024" name="Nat. Commun.">
        <title>Phylogenomics reveals the evolutionary origins of lichenization in chlorophyte algae.</title>
        <authorList>
            <person name="Puginier C."/>
            <person name="Libourel C."/>
            <person name="Otte J."/>
            <person name="Skaloud P."/>
            <person name="Haon M."/>
            <person name="Grisel S."/>
            <person name="Petersen M."/>
            <person name="Berrin J.G."/>
            <person name="Delaux P.M."/>
            <person name="Dal Grande F."/>
            <person name="Keller J."/>
        </authorList>
    </citation>
    <scope>NUCLEOTIDE SEQUENCE [LARGE SCALE GENOMIC DNA]</scope>
    <source>
        <strain evidence="2 3">SAG 245.80</strain>
    </source>
</reference>
<dbReference type="GO" id="GO:0042393">
    <property type="term" value="F:histone binding"/>
    <property type="evidence" value="ECO:0007669"/>
    <property type="project" value="TreeGrafter"/>
</dbReference>
<dbReference type="PANTHER" id="PTHR13468">
    <property type="entry name" value="DEK PROTEIN"/>
    <property type="match status" value="1"/>
</dbReference>
<feature type="compositionally biased region" description="Low complexity" evidence="1">
    <location>
        <begin position="384"/>
        <end position="413"/>
    </location>
</feature>
<dbReference type="AlphaFoldDB" id="A0AAW1RX01"/>
<feature type="compositionally biased region" description="Low complexity" evidence="1">
    <location>
        <begin position="421"/>
        <end position="442"/>
    </location>
</feature>
<name>A0AAW1RX01_9CHLO</name>
<evidence type="ECO:0008006" key="4">
    <source>
        <dbReference type="Google" id="ProtNLM"/>
    </source>
</evidence>
<proteinExistence type="predicted"/>
<dbReference type="GO" id="GO:0005634">
    <property type="term" value="C:nucleus"/>
    <property type="evidence" value="ECO:0007669"/>
    <property type="project" value="TreeGrafter"/>
</dbReference>
<dbReference type="GO" id="GO:0003677">
    <property type="term" value="F:DNA binding"/>
    <property type="evidence" value="ECO:0007669"/>
    <property type="project" value="InterPro"/>
</dbReference>
<dbReference type="GO" id="GO:2000779">
    <property type="term" value="P:regulation of double-strand break repair"/>
    <property type="evidence" value="ECO:0007669"/>
    <property type="project" value="TreeGrafter"/>
</dbReference>
<dbReference type="PANTHER" id="PTHR13468:SF1">
    <property type="entry name" value="PROTEIN DEK"/>
    <property type="match status" value="1"/>
</dbReference>
<feature type="compositionally biased region" description="Acidic residues" evidence="1">
    <location>
        <begin position="310"/>
        <end position="334"/>
    </location>
</feature>
<dbReference type="GO" id="GO:0006325">
    <property type="term" value="P:chromatin organization"/>
    <property type="evidence" value="ECO:0007669"/>
    <property type="project" value="InterPro"/>
</dbReference>
<feature type="compositionally biased region" description="Acidic residues" evidence="1">
    <location>
        <begin position="169"/>
        <end position="189"/>
    </location>
</feature>
<dbReference type="Proteomes" id="UP001445335">
    <property type="component" value="Unassembled WGS sequence"/>
</dbReference>
<sequence length="442" mass="45540">MDSGKKDGGNSVVKEGKGTKLGDIPNVMHRLGKIPGKDEFLEHLHMALYKRKGTANARKKEIRAFAGWTFAGGRTEELAKVEERLGKWKLPDLHQLMNLVDLPRGSGDKGAKVKALAEFLEAPKRLFDRDQASSDAKKKAKKGRAKANDGAAKKGAAPKKKGKVQKEEEGVDEEEDEEEEEEEDEEAEEPAPAAKPAAKRKAAATPKGKAAKKAKVVKSDKEDVESLKAAAELLDDILKAAVLRILSGVDVLTFNLAKLMAQLETEMGVDVSTRKPIIKAAALAYCQEKGAKPAKAGDAGDQEANGAVPAEDEEMEEAGDEAGEDEGPADEAAPEAEPPAPPAAADAAAYKAIGAADAAAGPADSAVPAGGPAEEPIEDPTLVGAGPAAPEGSAADPKQAPAPDEAPAAEAAANRAEVRGGNEPAPAAAANGAPGAEAAPGM</sequence>
<organism evidence="2 3">
    <name type="scientific">Elliptochloris bilobata</name>
    <dbReference type="NCBI Taxonomy" id="381761"/>
    <lineage>
        <taxon>Eukaryota</taxon>
        <taxon>Viridiplantae</taxon>
        <taxon>Chlorophyta</taxon>
        <taxon>core chlorophytes</taxon>
        <taxon>Trebouxiophyceae</taxon>
        <taxon>Trebouxiophyceae incertae sedis</taxon>
        <taxon>Elliptochloris clade</taxon>
        <taxon>Elliptochloris</taxon>
    </lineage>
</organism>
<accession>A0AAW1RX01</accession>
<evidence type="ECO:0000313" key="2">
    <source>
        <dbReference type="EMBL" id="KAK9838132.1"/>
    </source>
</evidence>
<feature type="compositionally biased region" description="Low complexity" evidence="1">
    <location>
        <begin position="343"/>
        <end position="373"/>
    </location>
</feature>
<feature type="region of interest" description="Disordered" evidence="1">
    <location>
        <begin position="291"/>
        <end position="442"/>
    </location>
</feature>
<dbReference type="EMBL" id="JALJOU010000020">
    <property type="protein sequence ID" value="KAK9838132.1"/>
    <property type="molecule type" value="Genomic_DNA"/>
</dbReference>
<evidence type="ECO:0000256" key="1">
    <source>
        <dbReference type="SAM" id="MobiDB-lite"/>
    </source>
</evidence>
<protein>
    <recommendedName>
        <fullName evidence="4">DEK C-terminal domain-containing protein</fullName>
    </recommendedName>
</protein>
<feature type="region of interest" description="Disordered" evidence="1">
    <location>
        <begin position="130"/>
        <end position="223"/>
    </location>
</feature>
<keyword evidence="3" id="KW-1185">Reference proteome</keyword>
<evidence type="ECO:0000313" key="3">
    <source>
        <dbReference type="Proteomes" id="UP001445335"/>
    </source>
</evidence>